<name>A0A6G7KCB9_9LACT</name>
<dbReference type="AlphaFoldDB" id="A0A6G7KCB9"/>
<sequence>MIQSKLTQLFMDNNGIITAKLAKKHGIDDSTLRKAVDRNDIIKHSRGIFLLDESHQDDLYIIQLKYPKGVYSHETAVMLHWLTTNYPFTYHVSFPRDYHLATAEEQSIKPYYLPHKELDEEYIVELESWDGNPLRVTNLEKTIIDMMRYKHATPGIIKEMLDDYLDRDDHDFRRLERYARELNIEELVKEKILSILN</sequence>
<feature type="domain" description="AbiEi antitoxin N-terminal" evidence="1">
    <location>
        <begin position="5"/>
        <end position="51"/>
    </location>
</feature>
<evidence type="ECO:0000313" key="3">
    <source>
        <dbReference type="Proteomes" id="UP000501451"/>
    </source>
</evidence>
<reference evidence="2 3" key="1">
    <citation type="journal article" date="2017" name="Int. J. Syst. Evol. Microbiol.">
        <title>Jeotgalibaca porci sp. nov. and Jeotgalibaca arthritidis sp. nov., isolated from pigs, and emended description of the genus Jeotgalibaca.</title>
        <authorList>
            <person name="Zamora L."/>
            <person name="Perez-Sancho M."/>
            <person name="Dominguez L."/>
            <person name="Fernandez-Garayzabal J.F."/>
            <person name="Vela A.I."/>
        </authorList>
    </citation>
    <scope>NUCLEOTIDE SEQUENCE [LARGE SCALE GENOMIC DNA]</scope>
    <source>
        <strain evidence="2 3">CECT 9157</strain>
    </source>
</reference>
<proteinExistence type="predicted"/>
<dbReference type="Proteomes" id="UP000501451">
    <property type="component" value="Chromosome"/>
</dbReference>
<evidence type="ECO:0000313" key="2">
    <source>
        <dbReference type="EMBL" id="QII82918.1"/>
    </source>
</evidence>
<accession>A0A6G7KCB9</accession>
<organism evidence="2 3">
    <name type="scientific">Jeotgalibaca arthritidis</name>
    <dbReference type="NCBI Taxonomy" id="1868794"/>
    <lineage>
        <taxon>Bacteria</taxon>
        <taxon>Bacillati</taxon>
        <taxon>Bacillota</taxon>
        <taxon>Bacilli</taxon>
        <taxon>Lactobacillales</taxon>
        <taxon>Carnobacteriaceae</taxon>
        <taxon>Jeotgalibaca</taxon>
    </lineage>
</organism>
<gene>
    <name evidence="2" type="ORF">G7057_10995</name>
</gene>
<dbReference type="InterPro" id="IPR025159">
    <property type="entry name" value="AbiEi_N"/>
</dbReference>
<dbReference type="EMBL" id="CP049740">
    <property type="protein sequence ID" value="QII82918.1"/>
    <property type="molecule type" value="Genomic_DNA"/>
</dbReference>
<dbReference type="Pfam" id="PF13338">
    <property type="entry name" value="AbiEi_4"/>
    <property type="match status" value="1"/>
</dbReference>
<dbReference type="RefSeq" id="WP_166163738.1">
    <property type="nucleotide sequence ID" value="NZ_CP049740.1"/>
</dbReference>
<dbReference type="KEGG" id="jar:G7057_10995"/>
<keyword evidence="3" id="KW-1185">Reference proteome</keyword>
<evidence type="ECO:0000259" key="1">
    <source>
        <dbReference type="Pfam" id="PF13338"/>
    </source>
</evidence>
<protein>
    <recommendedName>
        <fullName evidence="1">AbiEi antitoxin N-terminal domain-containing protein</fullName>
    </recommendedName>
</protein>